<dbReference type="Gene3D" id="3.40.50.150">
    <property type="entry name" value="Vaccinia Virus protein VP39"/>
    <property type="match status" value="1"/>
</dbReference>
<dbReference type="InterPro" id="IPR041698">
    <property type="entry name" value="Methyltransf_25"/>
</dbReference>
<sequence length="320" mass="35430">MSEYQPPSSILPLPESLALLDRVFGANTILNDRGKDQVRAYYKQSLIGYEKYYHARGAMHMALNDGSEPGLGGFQKQVKRFRDLMSGEKMENILELGSGAGFNLVWMAKNFPDAKVTGIDLLPDHIGRTRKRAKKNGLTNMEAREGDFASIPEDLGQFDLIYSVEALCHAPELPNLFKQIAARLRPGGRFMVFDSFRNFQPGELSEDYARAMEIAEITVAVNSGFHTVPAWMDAVKGAGLELVADEDYNLQVLPTLVMLHERCIGIEGGFKRVLMKTLPRYLARNGAAGLMGFHAHAPIPGRADGQGPLSYRCIAARKPE</sequence>
<gene>
    <name evidence="2" type="ORF">AB4874_08690</name>
</gene>
<dbReference type="InterPro" id="IPR029063">
    <property type="entry name" value="SAM-dependent_MTases_sf"/>
</dbReference>
<dbReference type="EMBL" id="JBFRYC010000004">
    <property type="protein sequence ID" value="MEX1661727.1"/>
    <property type="molecule type" value="Genomic_DNA"/>
</dbReference>
<proteinExistence type="predicted"/>
<evidence type="ECO:0000313" key="2">
    <source>
        <dbReference type="EMBL" id="MEX1661727.1"/>
    </source>
</evidence>
<keyword evidence="3" id="KW-1185">Reference proteome</keyword>
<accession>A0ABV3TJI4</accession>
<protein>
    <submittedName>
        <fullName evidence="2">Trans-aconitate 2-methyltransferase</fullName>
    </submittedName>
</protein>
<organism evidence="2 3">
    <name type="scientific">Thioclava arctica</name>
    <dbReference type="NCBI Taxonomy" id="3238301"/>
    <lineage>
        <taxon>Bacteria</taxon>
        <taxon>Pseudomonadati</taxon>
        <taxon>Pseudomonadota</taxon>
        <taxon>Alphaproteobacteria</taxon>
        <taxon>Rhodobacterales</taxon>
        <taxon>Paracoccaceae</taxon>
        <taxon>Thioclava</taxon>
    </lineage>
</organism>
<name>A0ABV3TJI4_9RHOB</name>
<feature type="domain" description="Methyltransferase" evidence="1">
    <location>
        <begin position="93"/>
        <end position="188"/>
    </location>
</feature>
<evidence type="ECO:0000313" key="3">
    <source>
        <dbReference type="Proteomes" id="UP001557465"/>
    </source>
</evidence>
<dbReference type="Proteomes" id="UP001557465">
    <property type="component" value="Unassembled WGS sequence"/>
</dbReference>
<dbReference type="Pfam" id="PF13649">
    <property type="entry name" value="Methyltransf_25"/>
    <property type="match status" value="1"/>
</dbReference>
<dbReference type="RefSeq" id="WP_368391701.1">
    <property type="nucleotide sequence ID" value="NZ_JBFRYC010000004.1"/>
</dbReference>
<dbReference type="CDD" id="cd02440">
    <property type="entry name" value="AdoMet_MTases"/>
    <property type="match status" value="1"/>
</dbReference>
<reference evidence="2 3" key="1">
    <citation type="journal article" date="2011" name="Int. J. Syst. Evol. Microbiol.">
        <title>Zhongshania antarctica gen. nov., sp. nov. and Zhongshania guokunii sp. nov., gammaproteobacteria respectively isolated from coastal attached (fast) ice and surface seawater of the Antarctic.</title>
        <authorList>
            <person name="Li H.J."/>
            <person name="Zhang X.Y."/>
            <person name="Chen C.X."/>
            <person name="Zhang Y.J."/>
            <person name="Gao Z.M."/>
            <person name="Yu Y."/>
            <person name="Chen X.L."/>
            <person name="Chen B."/>
            <person name="Zhang Y.Z."/>
        </authorList>
    </citation>
    <scope>NUCLEOTIDE SEQUENCE [LARGE SCALE GENOMIC DNA]</scope>
    <source>
        <strain evidence="2 3">15-R06ZXC-3</strain>
    </source>
</reference>
<dbReference type="SUPFAM" id="SSF53335">
    <property type="entry name" value="S-adenosyl-L-methionine-dependent methyltransferases"/>
    <property type="match status" value="1"/>
</dbReference>
<evidence type="ECO:0000259" key="1">
    <source>
        <dbReference type="Pfam" id="PF13649"/>
    </source>
</evidence>
<dbReference type="InterPro" id="IPR050447">
    <property type="entry name" value="Erg6_SMT_methyltransf"/>
</dbReference>
<dbReference type="PANTHER" id="PTHR44068">
    <property type="entry name" value="ZGC:194242"/>
    <property type="match status" value="1"/>
</dbReference>
<comment type="caution">
    <text evidence="2">The sequence shown here is derived from an EMBL/GenBank/DDBJ whole genome shotgun (WGS) entry which is preliminary data.</text>
</comment>
<dbReference type="PANTHER" id="PTHR44068:SF11">
    <property type="entry name" value="GERANYL DIPHOSPHATE 2-C-METHYLTRANSFERASE"/>
    <property type="match status" value="1"/>
</dbReference>